<dbReference type="EMBL" id="QLMJ01000001">
    <property type="protein sequence ID" value="RAK43490.1"/>
    <property type="molecule type" value="Genomic_DNA"/>
</dbReference>
<feature type="transmembrane region" description="Helical" evidence="1">
    <location>
        <begin position="340"/>
        <end position="357"/>
    </location>
</feature>
<dbReference type="Proteomes" id="UP000249341">
    <property type="component" value="Unassembled WGS sequence"/>
</dbReference>
<comment type="caution">
    <text evidence="2">The sequence shown here is derived from an EMBL/GenBank/DDBJ whole genome shotgun (WGS) entry which is preliminary data.</text>
</comment>
<keyword evidence="1" id="KW-1133">Transmembrane helix</keyword>
<organism evidence="2 3">
    <name type="scientific">Actinoplanes lutulentus</name>
    <dbReference type="NCBI Taxonomy" id="1287878"/>
    <lineage>
        <taxon>Bacteria</taxon>
        <taxon>Bacillati</taxon>
        <taxon>Actinomycetota</taxon>
        <taxon>Actinomycetes</taxon>
        <taxon>Micromonosporales</taxon>
        <taxon>Micromonosporaceae</taxon>
        <taxon>Actinoplanes</taxon>
    </lineage>
</organism>
<feature type="transmembrane region" description="Helical" evidence="1">
    <location>
        <begin position="363"/>
        <end position="385"/>
    </location>
</feature>
<feature type="transmembrane region" description="Helical" evidence="1">
    <location>
        <begin position="271"/>
        <end position="297"/>
    </location>
</feature>
<feature type="transmembrane region" description="Helical" evidence="1">
    <location>
        <begin position="198"/>
        <end position="216"/>
    </location>
</feature>
<protein>
    <submittedName>
        <fullName evidence="2">O-antigen/teichoic acid export membrane protein</fullName>
    </submittedName>
</protein>
<gene>
    <name evidence="2" type="ORF">B0I29_101620</name>
</gene>
<keyword evidence="1" id="KW-0472">Membrane</keyword>
<feature type="transmembrane region" description="Helical" evidence="1">
    <location>
        <begin position="109"/>
        <end position="127"/>
    </location>
</feature>
<evidence type="ECO:0000313" key="3">
    <source>
        <dbReference type="Proteomes" id="UP000249341"/>
    </source>
</evidence>
<feature type="transmembrane region" description="Helical" evidence="1">
    <location>
        <begin position="41"/>
        <end position="68"/>
    </location>
</feature>
<evidence type="ECO:0000256" key="1">
    <source>
        <dbReference type="SAM" id="Phobius"/>
    </source>
</evidence>
<feature type="transmembrane region" description="Helical" evidence="1">
    <location>
        <begin position="168"/>
        <end position="186"/>
    </location>
</feature>
<feature type="transmembrane region" description="Helical" evidence="1">
    <location>
        <begin position="309"/>
        <end position="328"/>
    </location>
</feature>
<proteinExistence type="predicted"/>
<name>A0A327ZLT7_9ACTN</name>
<keyword evidence="1" id="KW-0812">Transmembrane</keyword>
<feature type="transmembrane region" description="Helical" evidence="1">
    <location>
        <begin position="139"/>
        <end position="162"/>
    </location>
</feature>
<dbReference type="RefSeq" id="WP_181557661.1">
    <property type="nucleotide sequence ID" value="NZ_JACHWI010000001.1"/>
</dbReference>
<accession>A0A327ZLT7</accession>
<reference evidence="2 3" key="1">
    <citation type="submission" date="2018-06" db="EMBL/GenBank/DDBJ databases">
        <title>Genomic Encyclopedia of Type Strains, Phase III (KMG-III): the genomes of soil and plant-associated and newly described type strains.</title>
        <authorList>
            <person name="Whitman W."/>
        </authorList>
    </citation>
    <scope>NUCLEOTIDE SEQUENCE [LARGE SCALE GENOMIC DNA]</scope>
    <source>
        <strain evidence="2 3">CGMCC 4.7090</strain>
    </source>
</reference>
<feature type="transmembrane region" description="Helical" evidence="1">
    <location>
        <begin position="80"/>
        <end position="103"/>
    </location>
</feature>
<evidence type="ECO:0000313" key="2">
    <source>
        <dbReference type="EMBL" id="RAK43490.1"/>
    </source>
</evidence>
<sequence length="404" mass="40690">MAKSSGIGTAGLAVTGAGVLANALAYVVPVLGARQLSPADLSALATLLAMTAIAGVASTGLQIAVAVHRARSGPVPTARSAFYTVLGTACALLFVMPIAVVVLDLRAPATAFAAISTVGVVAAGRWLGEMQGDQRFLPLAAGIAVVSGGRYGGVVLGLATGLGLTTSLLLGAVTAVLALPVLHLLARRPGVPKEGEALPLRAVLTAGGATLAMLVVSYADLLLARRFLSPDLSGAYAVGTVLTKGALWAPQVVTILALPRLAQGNRRTLRLGLLVVGGCGVFLVAASALAGGLAFGLAGGPDYVEMGRYAWIFAATGACYGLVFMLINAQVAAEARWPSAPLWVVTALFVLGTWLFLPHTVPGIAAGALGAAVLALTVTGALVIARVRTSVTEVRSNHESLSVE</sequence>
<feature type="transmembrane region" description="Helical" evidence="1">
    <location>
        <begin position="236"/>
        <end position="259"/>
    </location>
</feature>
<keyword evidence="3" id="KW-1185">Reference proteome</keyword>
<dbReference type="AlphaFoldDB" id="A0A327ZLT7"/>